<dbReference type="Proteomes" id="UP000536640">
    <property type="component" value="Unassembled WGS sequence"/>
</dbReference>
<dbReference type="AlphaFoldDB" id="A0A840R6S4"/>
<comment type="similarity">
    <text evidence="1">Belongs to the transposase 8 family.</text>
</comment>
<proteinExistence type="inferred from homology"/>
<evidence type="ECO:0000256" key="1">
    <source>
        <dbReference type="ARBA" id="ARBA00009964"/>
    </source>
</evidence>
<dbReference type="EMBL" id="JACHHW010000012">
    <property type="protein sequence ID" value="MBB5189009.1"/>
    <property type="molecule type" value="Genomic_DNA"/>
</dbReference>
<evidence type="ECO:0000313" key="3">
    <source>
        <dbReference type="Proteomes" id="UP000536640"/>
    </source>
</evidence>
<dbReference type="GO" id="GO:0006313">
    <property type="term" value="P:DNA transposition"/>
    <property type="evidence" value="ECO:0007669"/>
    <property type="project" value="InterPro"/>
</dbReference>
<comment type="caution">
    <text evidence="2">The sequence shown here is derived from an EMBL/GenBank/DDBJ whole genome shotgun (WGS) entry which is preliminary data.</text>
</comment>
<dbReference type="InterPro" id="IPR002514">
    <property type="entry name" value="Transposase_8"/>
</dbReference>
<evidence type="ECO:0008006" key="4">
    <source>
        <dbReference type="Google" id="ProtNLM"/>
    </source>
</evidence>
<dbReference type="GO" id="GO:0003677">
    <property type="term" value="F:DNA binding"/>
    <property type="evidence" value="ECO:0007669"/>
    <property type="project" value="InterPro"/>
</dbReference>
<dbReference type="GO" id="GO:0004803">
    <property type="term" value="F:transposase activity"/>
    <property type="evidence" value="ECO:0007669"/>
    <property type="project" value="InterPro"/>
</dbReference>
<gene>
    <name evidence="2" type="ORF">HNQ57_003308</name>
</gene>
<evidence type="ECO:0000313" key="2">
    <source>
        <dbReference type="EMBL" id="MBB5189009.1"/>
    </source>
</evidence>
<name>A0A840R6S4_9GAMM</name>
<dbReference type="RefSeq" id="WP_184464757.1">
    <property type="nucleotide sequence ID" value="NZ_JACHHW010000012.1"/>
</dbReference>
<protein>
    <recommendedName>
        <fullName evidence="4">Transposase</fullName>
    </recommendedName>
</protein>
<organism evidence="2 3">
    <name type="scientific">Zhongshania antarctica</name>
    <dbReference type="NCBI Taxonomy" id="641702"/>
    <lineage>
        <taxon>Bacteria</taxon>
        <taxon>Pseudomonadati</taxon>
        <taxon>Pseudomonadota</taxon>
        <taxon>Gammaproteobacteria</taxon>
        <taxon>Cellvibrionales</taxon>
        <taxon>Spongiibacteraceae</taxon>
        <taxon>Zhongshania</taxon>
    </lineage>
</organism>
<dbReference type="Gene3D" id="1.10.10.60">
    <property type="entry name" value="Homeodomain-like"/>
    <property type="match status" value="1"/>
</dbReference>
<sequence>MVQKRSYKQYSKEFKEEAVALIRDQSYSVAEASKSLGVASNMLYRWKKINKSNCRQVRKQWDGLLLTLAIRRRCAKMVSVNLVVFMSLLEC</sequence>
<keyword evidence="3" id="KW-1185">Reference proteome</keyword>
<dbReference type="Pfam" id="PF01527">
    <property type="entry name" value="HTH_Tnp_1"/>
    <property type="match status" value="1"/>
</dbReference>
<reference evidence="2 3" key="1">
    <citation type="submission" date="2020-08" db="EMBL/GenBank/DDBJ databases">
        <title>Genomic Encyclopedia of Type Strains, Phase IV (KMG-IV): sequencing the most valuable type-strain genomes for metagenomic binning, comparative biology and taxonomic classification.</title>
        <authorList>
            <person name="Goeker M."/>
        </authorList>
    </citation>
    <scope>NUCLEOTIDE SEQUENCE [LARGE SCALE GENOMIC DNA]</scope>
    <source>
        <strain evidence="2 3">DSM 25701</strain>
    </source>
</reference>
<accession>A0A840R6S4</accession>
<dbReference type="InterPro" id="IPR009057">
    <property type="entry name" value="Homeodomain-like_sf"/>
</dbReference>
<dbReference type="SUPFAM" id="SSF46689">
    <property type="entry name" value="Homeodomain-like"/>
    <property type="match status" value="1"/>
</dbReference>